<name>A0A6A6Q8Z0_9PEZI</name>
<dbReference type="InterPro" id="IPR051553">
    <property type="entry name" value="Ran_GTPase-activating"/>
</dbReference>
<dbReference type="SUPFAM" id="SSF50985">
    <property type="entry name" value="RCC1/BLIP-II"/>
    <property type="match status" value="1"/>
</dbReference>
<keyword evidence="1" id="KW-0344">Guanine-nucleotide releasing factor</keyword>
<dbReference type="AlphaFoldDB" id="A0A6A6Q8Z0"/>
<dbReference type="RefSeq" id="XP_033594416.1">
    <property type="nucleotide sequence ID" value="XM_033738018.1"/>
</dbReference>
<evidence type="ECO:0000256" key="1">
    <source>
        <dbReference type="ARBA" id="ARBA00022658"/>
    </source>
</evidence>
<reference evidence="5" key="1">
    <citation type="journal article" date="2020" name="Stud. Mycol.">
        <title>101 Dothideomycetes genomes: a test case for predicting lifestyles and emergence of pathogens.</title>
        <authorList>
            <person name="Haridas S."/>
            <person name="Albert R."/>
            <person name="Binder M."/>
            <person name="Bloem J."/>
            <person name="Labutti K."/>
            <person name="Salamov A."/>
            <person name="Andreopoulos B."/>
            <person name="Baker S."/>
            <person name="Barry K."/>
            <person name="Bills G."/>
            <person name="Bluhm B."/>
            <person name="Cannon C."/>
            <person name="Castanera R."/>
            <person name="Culley D."/>
            <person name="Daum C."/>
            <person name="Ezra D."/>
            <person name="Gonzalez J."/>
            <person name="Henrissat B."/>
            <person name="Kuo A."/>
            <person name="Liang C."/>
            <person name="Lipzen A."/>
            <person name="Lutzoni F."/>
            <person name="Magnuson J."/>
            <person name="Mondo S."/>
            <person name="Nolan M."/>
            <person name="Ohm R."/>
            <person name="Pangilinan J."/>
            <person name="Park H.-J."/>
            <person name="Ramirez L."/>
            <person name="Alfaro M."/>
            <person name="Sun H."/>
            <person name="Tritt A."/>
            <person name="Yoshinaga Y."/>
            <person name="Zwiers L.-H."/>
            <person name="Turgeon B."/>
            <person name="Goodwin S."/>
            <person name="Spatafora J."/>
            <person name="Crous P."/>
            <person name="Grigoriev I."/>
        </authorList>
    </citation>
    <scope>NUCLEOTIDE SEQUENCE</scope>
    <source>
        <strain evidence="5">CBS 113389</strain>
    </source>
</reference>
<dbReference type="InterPro" id="IPR000408">
    <property type="entry name" value="Reg_chr_condens"/>
</dbReference>
<dbReference type="OrthoDB" id="5370059at2759"/>
<organism evidence="5 6">
    <name type="scientific">Neohortaea acidophila</name>
    <dbReference type="NCBI Taxonomy" id="245834"/>
    <lineage>
        <taxon>Eukaryota</taxon>
        <taxon>Fungi</taxon>
        <taxon>Dikarya</taxon>
        <taxon>Ascomycota</taxon>
        <taxon>Pezizomycotina</taxon>
        <taxon>Dothideomycetes</taxon>
        <taxon>Dothideomycetidae</taxon>
        <taxon>Mycosphaerellales</taxon>
        <taxon>Teratosphaeriaceae</taxon>
        <taxon>Neohortaea</taxon>
    </lineage>
</organism>
<feature type="repeat" description="RCC1" evidence="3">
    <location>
        <begin position="263"/>
        <end position="300"/>
    </location>
</feature>
<evidence type="ECO:0000256" key="3">
    <source>
        <dbReference type="PROSITE-ProRule" id="PRU00235"/>
    </source>
</evidence>
<dbReference type="PANTHER" id="PTHR45982">
    <property type="entry name" value="REGULATOR OF CHROMOSOME CONDENSATION"/>
    <property type="match status" value="1"/>
</dbReference>
<dbReference type="Gene3D" id="2.130.10.30">
    <property type="entry name" value="Regulator of chromosome condensation 1/beta-lactamase-inhibitor protein II"/>
    <property type="match status" value="2"/>
</dbReference>
<gene>
    <name evidence="5" type="ORF">BDY17DRAFT_342539</name>
</gene>
<dbReference type="GO" id="GO:0005737">
    <property type="term" value="C:cytoplasm"/>
    <property type="evidence" value="ECO:0007669"/>
    <property type="project" value="TreeGrafter"/>
</dbReference>
<sequence length="338" mass="34938">MFYAFGSNGSGQLGLGHTEDVSSPQLVSIEGNPAPWTVKQLAAGGNHTVILCDDGGVRVTGNNEDGRCGLKSTKQVTHFFDIELPVDEASGKLIEVVGVAAGWSTTFLLSSTGVVYVCGSGSDGELGLGHGLTQAESLQQIPGLGGPGADVVAITSGMAHTVALLSNGELHGWGKGRRGQLGDSVDAVWQPQVIPGIAFKASQVVCGKDFTIVAGRPDTGDLIVLGAHKDDRFRVAADAPTSVHSWRSIAASWGSGYILESTGDITAWGRNDHGQLPAEDLPKTQALAAGSEHCLALMNNGQVAAWGWGEHGNCGTPLDARGDVKAAYNTIEVLHPNG</sequence>
<feature type="repeat" description="RCC1" evidence="3">
    <location>
        <begin position="113"/>
        <end position="167"/>
    </location>
</feature>
<feature type="repeat" description="RCC1" evidence="3">
    <location>
        <begin position="1"/>
        <end position="54"/>
    </location>
</feature>
<evidence type="ECO:0000259" key="4">
    <source>
        <dbReference type="Pfam" id="PF25390"/>
    </source>
</evidence>
<dbReference type="GO" id="GO:0005085">
    <property type="term" value="F:guanyl-nucleotide exchange factor activity"/>
    <property type="evidence" value="ECO:0007669"/>
    <property type="project" value="TreeGrafter"/>
</dbReference>
<accession>A0A6A6Q8Z0</accession>
<dbReference type="InterPro" id="IPR009091">
    <property type="entry name" value="RCC1/BLIP-II"/>
</dbReference>
<protein>
    <submittedName>
        <fullName evidence="5">Regulator of chromosome condensation 1/beta-lactamase-inhibitor protein II</fullName>
    </submittedName>
</protein>
<dbReference type="InterPro" id="IPR058923">
    <property type="entry name" value="RCC1-like_dom"/>
</dbReference>
<evidence type="ECO:0000256" key="2">
    <source>
        <dbReference type="ARBA" id="ARBA00022737"/>
    </source>
</evidence>
<dbReference type="PRINTS" id="PR00633">
    <property type="entry name" value="RCCNDNSATION"/>
</dbReference>
<feature type="domain" description="RCC1-like" evidence="4">
    <location>
        <begin position="2"/>
        <end position="317"/>
    </location>
</feature>
<dbReference type="Proteomes" id="UP000799767">
    <property type="component" value="Unassembled WGS sequence"/>
</dbReference>
<dbReference type="PROSITE" id="PS50012">
    <property type="entry name" value="RCC1_3"/>
    <property type="match status" value="4"/>
</dbReference>
<dbReference type="PANTHER" id="PTHR45982:SF5">
    <property type="entry name" value="RCC DOMAIN-CONTAINING PROTEIN ATS1"/>
    <property type="match status" value="1"/>
</dbReference>
<evidence type="ECO:0000313" key="5">
    <source>
        <dbReference type="EMBL" id="KAF2487847.1"/>
    </source>
</evidence>
<feature type="repeat" description="RCC1" evidence="3">
    <location>
        <begin position="168"/>
        <end position="217"/>
    </location>
</feature>
<dbReference type="Pfam" id="PF25390">
    <property type="entry name" value="WD40_RLD"/>
    <property type="match status" value="1"/>
</dbReference>
<keyword evidence="6" id="KW-1185">Reference proteome</keyword>
<dbReference type="GeneID" id="54479020"/>
<keyword evidence="2" id="KW-0677">Repeat</keyword>
<evidence type="ECO:0000313" key="6">
    <source>
        <dbReference type="Proteomes" id="UP000799767"/>
    </source>
</evidence>
<proteinExistence type="predicted"/>
<dbReference type="EMBL" id="MU001631">
    <property type="protein sequence ID" value="KAF2487847.1"/>
    <property type="molecule type" value="Genomic_DNA"/>
</dbReference>